<accession>A0ABR7GH69</accession>
<keyword evidence="2" id="KW-0808">Transferase</keyword>
<dbReference type="Gene3D" id="3.40.50.150">
    <property type="entry name" value="Vaccinia Virus protein VP39"/>
    <property type="match status" value="1"/>
</dbReference>
<organism evidence="2 3">
    <name type="scientific">Roseburia lenta</name>
    <dbReference type="NCBI Taxonomy" id="2763061"/>
    <lineage>
        <taxon>Bacteria</taxon>
        <taxon>Bacillati</taxon>
        <taxon>Bacillota</taxon>
        <taxon>Clostridia</taxon>
        <taxon>Lachnospirales</taxon>
        <taxon>Lachnospiraceae</taxon>
        <taxon>Roseburia</taxon>
    </lineage>
</organism>
<reference evidence="2 3" key="1">
    <citation type="submission" date="2020-08" db="EMBL/GenBank/DDBJ databases">
        <title>Genome public.</title>
        <authorList>
            <person name="Liu C."/>
            <person name="Sun Q."/>
        </authorList>
    </citation>
    <scope>NUCLEOTIDE SEQUENCE [LARGE SCALE GENOMIC DNA]</scope>
    <source>
        <strain evidence="2 3">NSJ-9</strain>
    </source>
</reference>
<proteinExistence type="predicted"/>
<gene>
    <name evidence="2" type="ORF">H8R94_07770</name>
</gene>
<evidence type="ECO:0000313" key="2">
    <source>
        <dbReference type="EMBL" id="MBC5686493.1"/>
    </source>
</evidence>
<dbReference type="GO" id="GO:0008168">
    <property type="term" value="F:methyltransferase activity"/>
    <property type="evidence" value="ECO:0007669"/>
    <property type="project" value="UniProtKB-KW"/>
</dbReference>
<comment type="caution">
    <text evidence="2">The sequence shown here is derived from an EMBL/GenBank/DDBJ whole genome shotgun (WGS) entry which is preliminary data.</text>
</comment>
<keyword evidence="3" id="KW-1185">Reference proteome</keyword>
<evidence type="ECO:0000259" key="1">
    <source>
        <dbReference type="Pfam" id="PF08241"/>
    </source>
</evidence>
<dbReference type="InterPro" id="IPR050508">
    <property type="entry name" value="Methyltransf_Superfamily"/>
</dbReference>
<feature type="domain" description="Methyltransferase type 11" evidence="1">
    <location>
        <begin position="53"/>
        <end position="160"/>
    </location>
</feature>
<dbReference type="RefSeq" id="WP_186854319.1">
    <property type="nucleotide sequence ID" value="NZ_JACOPG010000003.1"/>
</dbReference>
<sequence>MDELTAHYNKFNEDKRLMRRHGQVEYITSMKYIHKYLEILQGENAKDTTLQILDIGAGTGRYAVELAKEGHDVTAVEYVKYNLGRLKQNANVAKKECQEAGKEFLLQAYQGDARKLKRFAEDTFDLTLLFGPMYHLYSFEDKLQALTEAKRVTRPGGYILVAYLMNEYGVLTYGFKEGNAIACIEDGRLDDNFHCHSTEKDLYDYVRLEDMKELRDAAGLEHVQTISADGPADYMRRELNAMSEEMFAKFIEYHLSTCERPELLGAGAHTVDILRCKKSHLG</sequence>
<dbReference type="Pfam" id="PF08241">
    <property type="entry name" value="Methyltransf_11"/>
    <property type="match status" value="1"/>
</dbReference>
<evidence type="ECO:0000313" key="3">
    <source>
        <dbReference type="Proteomes" id="UP000643810"/>
    </source>
</evidence>
<dbReference type="GO" id="GO:0032259">
    <property type="term" value="P:methylation"/>
    <property type="evidence" value="ECO:0007669"/>
    <property type="project" value="UniProtKB-KW"/>
</dbReference>
<dbReference type="InterPro" id="IPR013216">
    <property type="entry name" value="Methyltransf_11"/>
</dbReference>
<dbReference type="InterPro" id="IPR029063">
    <property type="entry name" value="SAM-dependent_MTases_sf"/>
</dbReference>
<dbReference type="Proteomes" id="UP000643810">
    <property type="component" value="Unassembled WGS sequence"/>
</dbReference>
<protein>
    <submittedName>
        <fullName evidence="2">Class I SAM-dependent methyltransferase</fullName>
    </submittedName>
</protein>
<dbReference type="PANTHER" id="PTHR42912">
    <property type="entry name" value="METHYLTRANSFERASE"/>
    <property type="match status" value="1"/>
</dbReference>
<dbReference type="EMBL" id="JACOPG010000003">
    <property type="protein sequence ID" value="MBC5686493.1"/>
    <property type="molecule type" value="Genomic_DNA"/>
</dbReference>
<dbReference type="CDD" id="cd02440">
    <property type="entry name" value="AdoMet_MTases"/>
    <property type="match status" value="1"/>
</dbReference>
<keyword evidence="2" id="KW-0489">Methyltransferase</keyword>
<name>A0ABR7GH69_9FIRM</name>
<dbReference type="SUPFAM" id="SSF53335">
    <property type="entry name" value="S-adenosyl-L-methionine-dependent methyltransferases"/>
    <property type="match status" value="1"/>
</dbReference>